<gene>
    <name evidence="3" type="ORF">A4V09_20265</name>
</gene>
<name>A0A1C7IDW5_9FIRM</name>
<evidence type="ECO:0000256" key="2">
    <source>
        <dbReference type="SAM" id="SignalP"/>
    </source>
</evidence>
<keyword evidence="4" id="KW-1185">Reference proteome</keyword>
<dbReference type="Proteomes" id="UP000092574">
    <property type="component" value="Chromosome"/>
</dbReference>
<dbReference type="GO" id="GO:0015888">
    <property type="term" value="P:thiamine transport"/>
    <property type="evidence" value="ECO:0007669"/>
    <property type="project" value="TreeGrafter"/>
</dbReference>
<dbReference type="GO" id="GO:0030976">
    <property type="term" value="F:thiamine pyrophosphate binding"/>
    <property type="evidence" value="ECO:0007669"/>
    <property type="project" value="TreeGrafter"/>
</dbReference>
<dbReference type="Gene3D" id="3.40.190.10">
    <property type="entry name" value="Periplasmic binding protein-like II"/>
    <property type="match status" value="2"/>
</dbReference>
<dbReference type="SUPFAM" id="SSF53850">
    <property type="entry name" value="Periplasmic binding protein-like II"/>
    <property type="match status" value="1"/>
</dbReference>
<feature type="chain" id="PRO_5038479552" evidence="2">
    <location>
        <begin position="22"/>
        <end position="325"/>
    </location>
</feature>
<evidence type="ECO:0000313" key="4">
    <source>
        <dbReference type="Proteomes" id="UP000092574"/>
    </source>
</evidence>
<dbReference type="PANTHER" id="PTHR30006">
    <property type="entry name" value="THIAMINE-BINDING PERIPLASMIC PROTEIN-RELATED"/>
    <property type="match status" value="1"/>
</dbReference>
<dbReference type="PROSITE" id="PS51257">
    <property type="entry name" value="PROKAR_LIPOPROTEIN"/>
    <property type="match status" value="1"/>
</dbReference>
<proteinExistence type="predicted"/>
<dbReference type="EMBL" id="CP015405">
    <property type="protein sequence ID" value="ANU77860.1"/>
    <property type="molecule type" value="Genomic_DNA"/>
</dbReference>
<feature type="signal peptide" evidence="2">
    <location>
        <begin position="1"/>
        <end position="21"/>
    </location>
</feature>
<accession>A0A1C7IDW5</accession>
<dbReference type="GO" id="GO:0030288">
    <property type="term" value="C:outer membrane-bounded periplasmic space"/>
    <property type="evidence" value="ECO:0007669"/>
    <property type="project" value="TreeGrafter"/>
</dbReference>
<sequence length="325" mass="35634">MKMKKVTAFIMTAALGVSILAGCGSGSEKQVVIYSNADDEAVEAMKETLDANGYEGKYLFQTFGTSELGGKLLAEGKNIEADMVTMSSFYLDSAQEQNNMFRDLTFDYNTLTEFPAFYAPITSQEGAILLNTEMLSENKLDRPESLKDLTKPEYKDLLSVTDIKSSSTAWLLMQALVSEYGEDGAKDVLKGIYENAGAHIESSGSAPLKKIRAGEVAVGFGLRHQAVADKKDGLPVDYVDPKEGNFSLTESVAVVDKKDANPLAMEMAQCMVEKGRSELIKTYPNPIYQGEEADPDNVSTYPKVFSEKLTVSLLERHQELSEECK</sequence>
<dbReference type="STRING" id="1796616.A4V09_20265"/>
<dbReference type="PANTHER" id="PTHR30006:SF2">
    <property type="entry name" value="ABC TRANSPORTER SUBSTRATE-BINDING PROTEIN"/>
    <property type="match status" value="1"/>
</dbReference>
<protein>
    <submittedName>
        <fullName evidence="3">ABC transporter substrate-binding protein</fullName>
    </submittedName>
</protein>
<dbReference type="KEGG" id="byl:A4V09_20265"/>
<dbReference type="Pfam" id="PF13343">
    <property type="entry name" value="SBP_bac_6"/>
    <property type="match status" value="1"/>
</dbReference>
<evidence type="ECO:0000256" key="1">
    <source>
        <dbReference type="ARBA" id="ARBA00022729"/>
    </source>
</evidence>
<reference evidence="3" key="1">
    <citation type="submission" date="2017-04" db="EMBL/GenBank/DDBJ databases">
        <title>Complete Genome Sequences of Twelve Strains of a Stable Defined Moderately Diverse Mouse Microbiota 2 (sDMDMm2).</title>
        <authorList>
            <person name="Uchimura Y."/>
            <person name="Wyss M."/>
            <person name="Brugiroux S."/>
            <person name="Limenitakis J.P."/>
            <person name="Stecher B."/>
            <person name="McCoy K.D."/>
            <person name="Macpherson A.J."/>
        </authorList>
    </citation>
    <scope>NUCLEOTIDE SEQUENCE</scope>
    <source>
        <strain evidence="3">YL58</strain>
    </source>
</reference>
<dbReference type="OrthoDB" id="179400at2"/>
<dbReference type="GO" id="GO:0030975">
    <property type="term" value="F:thiamine binding"/>
    <property type="evidence" value="ECO:0007669"/>
    <property type="project" value="TreeGrafter"/>
</dbReference>
<dbReference type="AlphaFoldDB" id="A0A1C7IDW5"/>
<organism evidence="3 4">
    <name type="scientific">Blautia pseudococcoides</name>
    <dbReference type="NCBI Taxonomy" id="1796616"/>
    <lineage>
        <taxon>Bacteria</taxon>
        <taxon>Bacillati</taxon>
        <taxon>Bacillota</taxon>
        <taxon>Clostridia</taxon>
        <taxon>Lachnospirales</taxon>
        <taxon>Lachnospiraceae</taxon>
        <taxon>Blautia</taxon>
    </lineage>
</organism>
<dbReference type="RefSeq" id="WP_065543962.1">
    <property type="nucleotide sequence ID" value="NZ_CP015405.2"/>
</dbReference>
<evidence type="ECO:0000313" key="3">
    <source>
        <dbReference type="EMBL" id="ANU77860.1"/>
    </source>
</evidence>
<keyword evidence="1 2" id="KW-0732">Signal</keyword>